<feature type="transmembrane region" description="Helical" evidence="1">
    <location>
        <begin position="221"/>
        <end position="241"/>
    </location>
</feature>
<evidence type="ECO:0000313" key="2">
    <source>
        <dbReference type="EMBL" id="HIZ42378.1"/>
    </source>
</evidence>
<feature type="transmembrane region" description="Helical" evidence="1">
    <location>
        <begin position="40"/>
        <end position="61"/>
    </location>
</feature>
<keyword evidence="1" id="KW-0472">Membrane</keyword>
<organism evidence="2 3">
    <name type="scientific">Candidatus Gemmiger excrementigallinarum</name>
    <dbReference type="NCBI Taxonomy" id="2838609"/>
    <lineage>
        <taxon>Bacteria</taxon>
        <taxon>Bacillati</taxon>
        <taxon>Bacillota</taxon>
        <taxon>Clostridia</taxon>
        <taxon>Eubacteriales</taxon>
        <taxon>Gemmiger</taxon>
    </lineage>
</organism>
<feature type="transmembrane region" description="Helical" evidence="1">
    <location>
        <begin position="158"/>
        <end position="175"/>
    </location>
</feature>
<feature type="transmembrane region" description="Helical" evidence="1">
    <location>
        <begin position="195"/>
        <end position="215"/>
    </location>
</feature>
<name>A0A9D2ERK6_9FIRM</name>
<evidence type="ECO:0000256" key="1">
    <source>
        <dbReference type="SAM" id="Phobius"/>
    </source>
</evidence>
<keyword evidence="1" id="KW-0812">Transmembrane</keyword>
<feature type="transmembrane region" description="Helical" evidence="1">
    <location>
        <begin position="261"/>
        <end position="280"/>
    </location>
</feature>
<protein>
    <submittedName>
        <fullName evidence="2">YedE-related selenium metabolism membrane protein</fullName>
    </submittedName>
</protein>
<gene>
    <name evidence="2" type="ORF">H9811_07425</name>
</gene>
<dbReference type="Proteomes" id="UP000824048">
    <property type="component" value="Unassembled WGS sequence"/>
</dbReference>
<reference evidence="2" key="1">
    <citation type="journal article" date="2021" name="PeerJ">
        <title>Extensive microbial diversity within the chicken gut microbiome revealed by metagenomics and culture.</title>
        <authorList>
            <person name="Gilroy R."/>
            <person name="Ravi A."/>
            <person name="Getino M."/>
            <person name="Pursley I."/>
            <person name="Horton D.L."/>
            <person name="Alikhan N.F."/>
            <person name="Baker D."/>
            <person name="Gharbi K."/>
            <person name="Hall N."/>
            <person name="Watson M."/>
            <person name="Adriaenssens E.M."/>
            <person name="Foster-Nyarko E."/>
            <person name="Jarju S."/>
            <person name="Secka A."/>
            <person name="Antonio M."/>
            <person name="Oren A."/>
            <person name="Chaudhuri R.R."/>
            <person name="La Ragione R."/>
            <person name="Hildebrand F."/>
            <person name="Pallen M.J."/>
        </authorList>
    </citation>
    <scope>NUCLEOTIDE SEQUENCE</scope>
    <source>
        <strain evidence="2">ChiSxjej1B13-11774</strain>
    </source>
</reference>
<proteinExistence type="predicted"/>
<dbReference type="AlphaFoldDB" id="A0A9D2ERK6"/>
<evidence type="ECO:0000313" key="3">
    <source>
        <dbReference type="Proteomes" id="UP000824048"/>
    </source>
</evidence>
<dbReference type="InterPro" id="IPR007272">
    <property type="entry name" value="Sulf_transp_TsuA/YedE"/>
</dbReference>
<dbReference type="Pfam" id="PF04143">
    <property type="entry name" value="Sulf_transp"/>
    <property type="match status" value="2"/>
</dbReference>
<feature type="transmembrane region" description="Helical" evidence="1">
    <location>
        <begin position="332"/>
        <end position="351"/>
    </location>
</feature>
<accession>A0A9D2ERK6</accession>
<dbReference type="NCBIfam" id="TIGR04112">
    <property type="entry name" value="seleno_YedE"/>
    <property type="match status" value="1"/>
</dbReference>
<feature type="transmembrane region" description="Helical" evidence="1">
    <location>
        <begin position="92"/>
        <end position="111"/>
    </location>
</feature>
<feature type="transmembrane region" description="Helical" evidence="1">
    <location>
        <begin position="123"/>
        <end position="146"/>
    </location>
</feature>
<dbReference type="EMBL" id="DXBP01000049">
    <property type="protein sequence ID" value="HIZ42378.1"/>
    <property type="molecule type" value="Genomic_DNA"/>
</dbReference>
<feature type="transmembrane region" description="Helical" evidence="1">
    <location>
        <begin position="371"/>
        <end position="392"/>
    </location>
</feature>
<reference evidence="2" key="2">
    <citation type="submission" date="2021-04" db="EMBL/GenBank/DDBJ databases">
        <authorList>
            <person name="Gilroy R."/>
        </authorList>
    </citation>
    <scope>NUCLEOTIDE SEQUENCE</scope>
    <source>
        <strain evidence="2">ChiSxjej1B13-11774</strain>
    </source>
</reference>
<comment type="caution">
    <text evidence="2">The sequence shown here is derived from an EMBL/GenBank/DDBJ whole genome shotgun (WGS) entry which is preliminary data.</text>
</comment>
<dbReference type="InterPro" id="IPR026366">
    <property type="entry name" value="Seleno_YedE"/>
</dbReference>
<sequence>MPRPLSIHNFWLQCSTGTAGRATAHPESSQNKEEWFLKKVNILVPVTGIAVGLAALVLVALGNPGNMGFCIACFLRDISGSLGLHHAAKVQYIRPEIIGLVLGAMVMALAGKEFKARAGSAPALRFILGGIVMVGALAFLGCPLRMVLRLGGGDGTALAGMAGFVCGILVGIACLKKGFSLGRAYKVKPAEGFVLPGFMIALLVLLLAVPSVLLFSTEGPGASHAPWVAALLAGLVVGALAQKSRLCMAGGIRDAVMFKDFNLLSGFVAIFAVVLVGNLVLGKFHPELAVQPVAHHDYLWSFLGMTAAGWGSILLGGCPLRQLILAGEGNGDSAVTVLGMIVGAALAHNFGMAGNADAMTDGVFTAGGVGMPGRVGVAVCLLLLAVISYANLYKKEKAV</sequence>
<keyword evidence="1" id="KW-1133">Transmembrane helix</keyword>
<feature type="transmembrane region" description="Helical" evidence="1">
    <location>
        <begin position="300"/>
        <end position="320"/>
    </location>
</feature>